<dbReference type="SUPFAM" id="SSF47943">
    <property type="entry name" value="Retrovirus capsid protein, N-terminal core domain"/>
    <property type="match status" value="1"/>
</dbReference>
<dbReference type="GO" id="GO:0016032">
    <property type="term" value="P:viral process"/>
    <property type="evidence" value="ECO:0007669"/>
    <property type="project" value="InterPro"/>
</dbReference>
<dbReference type="AlphaFoldDB" id="A0A6J3QSA6"/>
<proteinExistence type="inferred from homology"/>
<dbReference type="InterPro" id="IPR000477">
    <property type="entry name" value="RT_dom"/>
</dbReference>
<accession>A0A6J3QSA6</accession>
<dbReference type="InterPro" id="IPR051320">
    <property type="entry name" value="Viral_Replic_Matur_Polypro"/>
</dbReference>
<dbReference type="PANTHER" id="PTHR33064:SF36">
    <property type="entry name" value="CCHC-TYPE DOMAIN-CONTAINING PROTEIN"/>
    <property type="match status" value="1"/>
</dbReference>
<dbReference type="InterPro" id="IPR043502">
    <property type="entry name" value="DNA/RNA_pol_sf"/>
</dbReference>
<dbReference type="InParanoid" id="A0A6J3QSA6"/>
<dbReference type="Gene3D" id="3.30.70.270">
    <property type="match status" value="2"/>
</dbReference>
<sequence length="406" mass="45560">MHKYIWYMLDDSEARKEKAVSAPHYKESEGVAHDLPRGVECWLCGVFHCLPCHTRGLYGLCCFIQVPEYRKVISSRLCFPDLSQIEKRLGSFSADSSHYIKEFRYLSQAYDLTWHDISVVLSSTLTPDERERIQTAAGNHADQVHLTDNSMPVGATAVPGTDPDWTYQDGQDGRRKRDLIQCLLAGMQAAAHKYQTPYTLLSHISPSIAHFTVLDLKDAFFTIPLHPDSYFLFAFTWTDPDTHTSSQLTWTVLPQGFRDSPHLFGQALARDPTSCSLTPSTLLQYVDDLLLCSPSLSLSRQHTADLLNYLGPRGYRVSPAKAQLSVSSITYLGLHLTATTNGLTADRTRIIRELQPLETAEQILAFLGLIGFFWHWIPNFALLAKPLYLAAKETPQGLLTSPSAVR</sequence>
<dbReference type="SUPFAM" id="SSF56672">
    <property type="entry name" value="DNA/RNA polymerases"/>
    <property type="match status" value="1"/>
</dbReference>
<name>A0A6J3QSA6_TURTR</name>
<gene>
    <name evidence="4" type="primary">LOC117310239</name>
</gene>
<evidence type="ECO:0000256" key="1">
    <source>
        <dbReference type="ARBA" id="ARBA00010879"/>
    </source>
</evidence>
<dbReference type="OrthoDB" id="9893755at2759"/>
<evidence type="ECO:0000259" key="2">
    <source>
        <dbReference type="PROSITE" id="PS50878"/>
    </source>
</evidence>
<evidence type="ECO:0000313" key="3">
    <source>
        <dbReference type="Proteomes" id="UP000245320"/>
    </source>
</evidence>
<dbReference type="InterPro" id="IPR008919">
    <property type="entry name" value="Retrov_capsid_N"/>
</dbReference>
<organism evidence="3 4">
    <name type="scientific">Tursiops truncatus</name>
    <name type="common">Atlantic bottle-nosed dolphin</name>
    <name type="synonym">Delphinus truncatus</name>
    <dbReference type="NCBI Taxonomy" id="9739"/>
    <lineage>
        <taxon>Eukaryota</taxon>
        <taxon>Metazoa</taxon>
        <taxon>Chordata</taxon>
        <taxon>Craniata</taxon>
        <taxon>Vertebrata</taxon>
        <taxon>Euteleostomi</taxon>
        <taxon>Mammalia</taxon>
        <taxon>Eutheria</taxon>
        <taxon>Laurasiatheria</taxon>
        <taxon>Artiodactyla</taxon>
        <taxon>Whippomorpha</taxon>
        <taxon>Cetacea</taxon>
        <taxon>Odontoceti</taxon>
        <taxon>Delphinidae</taxon>
        <taxon>Tursiops</taxon>
    </lineage>
</organism>
<dbReference type="InterPro" id="IPR043128">
    <property type="entry name" value="Rev_trsase/Diguanyl_cyclase"/>
</dbReference>
<protein>
    <submittedName>
        <fullName evidence="4">Uncharacterized protein LOC117310239</fullName>
    </submittedName>
</protein>
<dbReference type="PANTHER" id="PTHR33064">
    <property type="entry name" value="POL PROTEIN"/>
    <property type="match status" value="1"/>
</dbReference>
<keyword evidence="3" id="KW-1185">Reference proteome</keyword>
<dbReference type="PROSITE" id="PS50878">
    <property type="entry name" value="RT_POL"/>
    <property type="match status" value="1"/>
</dbReference>
<dbReference type="Proteomes" id="UP000245320">
    <property type="component" value="Chromosome X"/>
</dbReference>
<feature type="domain" description="Reverse transcriptase" evidence="2">
    <location>
        <begin position="1"/>
        <end position="336"/>
    </location>
</feature>
<dbReference type="Gene3D" id="1.10.375.10">
    <property type="entry name" value="Human Immunodeficiency Virus Type 1 Capsid Protein"/>
    <property type="match status" value="1"/>
</dbReference>
<evidence type="ECO:0000313" key="4">
    <source>
        <dbReference type="RefSeq" id="XP_033705236.1"/>
    </source>
</evidence>
<comment type="similarity">
    <text evidence="1">Belongs to the beta type-B retroviral polymerase family. HERV class-II K(HML-2) pol subfamily.</text>
</comment>
<dbReference type="RefSeq" id="XP_033705236.1">
    <property type="nucleotide sequence ID" value="XM_033849345.1"/>
</dbReference>
<reference evidence="4" key="1">
    <citation type="submission" date="2025-08" db="UniProtKB">
        <authorList>
            <consortium name="RefSeq"/>
        </authorList>
    </citation>
    <scope>IDENTIFICATION</scope>
    <source>
        <tissue evidence="4">Spleen</tissue>
    </source>
</reference>
<dbReference type="Pfam" id="PF00078">
    <property type="entry name" value="RVT_1"/>
    <property type="match status" value="1"/>
</dbReference>
<dbReference type="Gene3D" id="3.10.10.10">
    <property type="entry name" value="HIV Type 1 Reverse Transcriptase, subunit A, domain 1"/>
    <property type="match status" value="1"/>
</dbReference>